<organism evidence="2 3">
    <name type="scientific">Providencia alcalifaciens DSM 30120</name>
    <dbReference type="NCBI Taxonomy" id="520999"/>
    <lineage>
        <taxon>Bacteria</taxon>
        <taxon>Pseudomonadati</taxon>
        <taxon>Pseudomonadota</taxon>
        <taxon>Gammaproteobacteria</taxon>
        <taxon>Enterobacterales</taxon>
        <taxon>Morganellaceae</taxon>
        <taxon>Providencia</taxon>
    </lineage>
</organism>
<dbReference type="GeneID" id="57292600"/>
<evidence type="ECO:0000313" key="2">
    <source>
        <dbReference type="EMBL" id="EEB46522.1"/>
    </source>
</evidence>
<protein>
    <recommendedName>
        <fullName evidence="1">Phage tail fibre protein N-terminal domain-containing protein</fullName>
    </recommendedName>
</protein>
<name>B6XDK0_9GAMM</name>
<dbReference type="PANTHER" id="PTHR35191:SF1">
    <property type="entry name" value="PROPHAGE SIDE TAIL FIBER PROTEIN HOMOLOG STFQ-RELATED"/>
    <property type="match status" value="1"/>
</dbReference>
<dbReference type="EMBL" id="ABXW01000040">
    <property type="protein sequence ID" value="EEB46522.1"/>
    <property type="molecule type" value="Genomic_DNA"/>
</dbReference>
<reference evidence="2 3" key="2">
    <citation type="submission" date="2008-10" db="EMBL/GenBank/DDBJ databases">
        <authorList>
            <person name="Fulton L."/>
            <person name="Clifton S."/>
            <person name="Fulton B."/>
            <person name="Xu J."/>
            <person name="Minx P."/>
            <person name="Pepin K.H."/>
            <person name="Johnson M."/>
            <person name="Bhonagiri V."/>
            <person name="Nash W.E."/>
            <person name="Mardis E.R."/>
            <person name="Wilson R.K."/>
        </authorList>
    </citation>
    <scope>NUCLEOTIDE SEQUENCE [LARGE SCALE GENOMIC DNA]</scope>
    <source>
        <strain evidence="2 3">DSM 30120</strain>
    </source>
</reference>
<dbReference type="InterPro" id="IPR022225">
    <property type="entry name" value="Phage_tail_fibre_N"/>
</dbReference>
<dbReference type="Proteomes" id="UP000003729">
    <property type="component" value="Unassembled WGS sequence"/>
</dbReference>
<accession>B6XDK0</accession>
<dbReference type="eggNOG" id="COG5301">
    <property type="taxonomic scope" value="Bacteria"/>
</dbReference>
<sequence length="375" mass="39701">MLTKHTSILTQKGQILEAASVANGRPVLLKQFVIGDGNGRPVIPSATQTQLVHEVYRGTISSLEVSPEQPNQFIAHLVLPEGVGDFVVREVGLLTAEGELYAVGSCSEIEKPRQGVTVRLQFRLAVSESAQITLQVATGDGLFLRQDANLQDVKDKSRAIDNLGLRATVDKANNAVPSERQVNGQPLSQNITITTITGNAGSATKLQTARNINGLAFDGTKDIHITTISGNAGSATKLQTARNINGVAFDGTKDIHITTISGNAGSATKLQTARKINGVAFDGTQDITISAGNVGSYSKLESDARYVQGIRLGAKTRYSPSGNRVSWNWEAPAGNVLTGLVVDETGSNSADNISGAWYRPLQSLVNGKWVTISGL</sequence>
<evidence type="ECO:0000313" key="3">
    <source>
        <dbReference type="Proteomes" id="UP000003729"/>
    </source>
</evidence>
<dbReference type="InterPro" id="IPR051934">
    <property type="entry name" value="Phage_Tail_Fiber_Structural"/>
</dbReference>
<dbReference type="RefSeq" id="WP_006658376.1">
    <property type="nucleotide sequence ID" value="NZ_ABXW01000040.1"/>
</dbReference>
<gene>
    <name evidence="2" type="ORF">PROVALCAL_01423</name>
</gene>
<feature type="domain" description="Phage tail fibre protein N-terminal" evidence="1">
    <location>
        <begin position="1"/>
        <end position="136"/>
    </location>
</feature>
<dbReference type="Pfam" id="PF12571">
    <property type="entry name" value="Phage_tail_fib"/>
    <property type="match status" value="1"/>
</dbReference>
<dbReference type="AlphaFoldDB" id="B6XDK0"/>
<proteinExistence type="predicted"/>
<comment type="caution">
    <text evidence="2">The sequence shown here is derived from an EMBL/GenBank/DDBJ whole genome shotgun (WGS) entry which is preliminary data.</text>
</comment>
<evidence type="ECO:0000259" key="1">
    <source>
        <dbReference type="Pfam" id="PF12571"/>
    </source>
</evidence>
<dbReference type="PANTHER" id="PTHR35191">
    <property type="entry name" value="PROPHAGE SIDE TAIL FIBER PROTEIN HOMOLOG STFQ-RELATED"/>
    <property type="match status" value="1"/>
</dbReference>
<reference evidence="2 3" key="1">
    <citation type="submission" date="2008-10" db="EMBL/GenBank/DDBJ databases">
        <title>Draft genome sequence of Providencia alcalifaciens (DSM 30120).</title>
        <authorList>
            <person name="Sudarsanam P."/>
            <person name="Ley R."/>
            <person name="Guruge J."/>
            <person name="Turnbaugh P.J."/>
            <person name="Mahowald M."/>
            <person name="Liep D."/>
            <person name="Gordon J."/>
        </authorList>
    </citation>
    <scope>NUCLEOTIDE SEQUENCE [LARGE SCALE GENOMIC DNA]</scope>
    <source>
        <strain evidence="2 3">DSM 30120</strain>
    </source>
</reference>